<evidence type="ECO:0000313" key="2">
    <source>
        <dbReference type="Proteomes" id="UP000709295"/>
    </source>
</evidence>
<gene>
    <name evidence="1" type="ORF">JG688_00018061</name>
</gene>
<organism evidence="1 2">
    <name type="scientific">Phytophthora aleatoria</name>
    <dbReference type="NCBI Taxonomy" id="2496075"/>
    <lineage>
        <taxon>Eukaryota</taxon>
        <taxon>Sar</taxon>
        <taxon>Stramenopiles</taxon>
        <taxon>Oomycota</taxon>
        <taxon>Peronosporomycetes</taxon>
        <taxon>Peronosporales</taxon>
        <taxon>Peronosporaceae</taxon>
        <taxon>Phytophthora</taxon>
    </lineage>
</organism>
<sequence>MPPKASHLRGLYYQIQRLADQTYFNKMADTLTNMDTDARRSVQGELGHLARDSSSSA</sequence>
<protein>
    <submittedName>
        <fullName evidence="1">Uncharacterized protein</fullName>
    </submittedName>
</protein>
<dbReference type="AlphaFoldDB" id="A0A8J5I2H5"/>
<keyword evidence="2" id="KW-1185">Reference proteome</keyword>
<proteinExistence type="predicted"/>
<evidence type="ECO:0000313" key="1">
    <source>
        <dbReference type="EMBL" id="KAG6942536.1"/>
    </source>
</evidence>
<accession>A0A8J5I2H5</accession>
<comment type="caution">
    <text evidence="1">The sequence shown here is derived from an EMBL/GenBank/DDBJ whole genome shotgun (WGS) entry which is preliminary data.</text>
</comment>
<dbReference type="EMBL" id="JAENGY010003064">
    <property type="protein sequence ID" value="KAG6942536.1"/>
    <property type="molecule type" value="Genomic_DNA"/>
</dbReference>
<name>A0A8J5I2H5_9STRA</name>
<dbReference type="Proteomes" id="UP000709295">
    <property type="component" value="Unassembled WGS sequence"/>
</dbReference>
<reference evidence="1" key="1">
    <citation type="submission" date="2021-01" db="EMBL/GenBank/DDBJ databases">
        <title>Phytophthora aleatoria, a newly-described species from Pinus radiata is distinct from Phytophthora cactorum isolates based on comparative genomics.</title>
        <authorList>
            <person name="Mcdougal R."/>
            <person name="Panda P."/>
            <person name="Williams N."/>
            <person name="Studholme D.J."/>
        </authorList>
    </citation>
    <scope>NUCLEOTIDE SEQUENCE</scope>
    <source>
        <strain evidence="1">NZFS 4037</strain>
    </source>
</reference>